<evidence type="ECO:0000256" key="9">
    <source>
        <dbReference type="ARBA" id="ARBA00022840"/>
    </source>
</evidence>
<dbReference type="Proteomes" id="UP001187192">
    <property type="component" value="Unassembled WGS sequence"/>
</dbReference>
<dbReference type="InterPro" id="IPR013210">
    <property type="entry name" value="LRR_N_plant-typ"/>
</dbReference>
<comment type="subcellular location">
    <subcellularLocation>
        <location evidence="2">Membrane</location>
    </subcellularLocation>
    <subcellularLocation>
        <location evidence="1">Secreted</location>
        <location evidence="1">Cell wall</location>
    </subcellularLocation>
</comment>
<evidence type="ECO:0000313" key="17">
    <source>
        <dbReference type="EMBL" id="GMN36208.1"/>
    </source>
</evidence>
<dbReference type="Gene3D" id="3.30.200.20">
    <property type="entry name" value="Phosphorylase Kinase, domain 1"/>
    <property type="match status" value="1"/>
</dbReference>
<keyword evidence="11 14" id="KW-0472">Membrane</keyword>
<dbReference type="InterPro" id="IPR000719">
    <property type="entry name" value="Prot_kinase_dom"/>
</dbReference>
<organism evidence="17 18">
    <name type="scientific">Ficus carica</name>
    <name type="common">Common fig</name>
    <dbReference type="NCBI Taxonomy" id="3494"/>
    <lineage>
        <taxon>Eukaryota</taxon>
        <taxon>Viridiplantae</taxon>
        <taxon>Streptophyta</taxon>
        <taxon>Embryophyta</taxon>
        <taxon>Tracheophyta</taxon>
        <taxon>Spermatophyta</taxon>
        <taxon>Magnoliopsida</taxon>
        <taxon>eudicotyledons</taxon>
        <taxon>Gunneridae</taxon>
        <taxon>Pentapetalae</taxon>
        <taxon>rosids</taxon>
        <taxon>fabids</taxon>
        <taxon>Rosales</taxon>
        <taxon>Moraceae</taxon>
        <taxon>Ficeae</taxon>
        <taxon>Ficus</taxon>
    </lineage>
</organism>
<reference evidence="17" key="1">
    <citation type="submission" date="2023-07" db="EMBL/GenBank/DDBJ databases">
        <title>draft genome sequence of fig (Ficus carica).</title>
        <authorList>
            <person name="Takahashi T."/>
            <person name="Nishimura K."/>
        </authorList>
    </citation>
    <scope>NUCLEOTIDE SEQUENCE</scope>
</reference>
<dbReference type="InterPro" id="IPR011009">
    <property type="entry name" value="Kinase-like_dom_sf"/>
</dbReference>
<dbReference type="Gene3D" id="1.10.510.10">
    <property type="entry name" value="Transferase(Phosphotransferase) domain 1"/>
    <property type="match status" value="1"/>
</dbReference>
<evidence type="ECO:0000256" key="3">
    <source>
        <dbReference type="ARBA" id="ARBA00022512"/>
    </source>
</evidence>
<keyword evidence="8" id="KW-0547">Nucleotide-binding</keyword>
<keyword evidence="3" id="KW-0964">Secreted</keyword>
<dbReference type="InterPro" id="IPR032675">
    <property type="entry name" value="LRR_dom_sf"/>
</dbReference>
<name>A0AA87ZZ61_FICCA</name>
<gene>
    <name evidence="17" type="ORF">TIFTF001_005821</name>
</gene>
<evidence type="ECO:0000256" key="14">
    <source>
        <dbReference type="SAM" id="Phobius"/>
    </source>
</evidence>
<dbReference type="InterPro" id="IPR001245">
    <property type="entry name" value="Ser-Thr/Tyr_kinase_cat_dom"/>
</dbReference>
<dbReference type="GO" id="GO:0016020">
    <property type="term" value="C:membrane"/>
    <property type="evidence" value="ECO:0007669"/>
    <property type="project" value="UniProtKB-SubCell"/>
</dbReference>
<dbReference type="Gene3D" id="3.80.10.10">
    <property type="entry name" value="Ribonuclease Inhibitor"/>
    <property type="match status" value="1"/>
</dbReference>
<evidence type="ECO:0000256" key="8">
    <source>
        <dbReference type="ARBA" id="ARBA00022741"/>
    </source>
</evidence>
<dbReference type="GO" id="GO:0005524">
    <property type="term" value="F:ATP binding"/>
    <property type="evidence" value="ECO:0007669"/>
    <property type="project" value="UniProtKB-KW"/>
</dbReference>
<dbReference type="InterPro" id="IPR050647">
    <property type="entry name" value="Plant_LRR-RLKs"/>
</dbReference>
<dbReference type="PRINTS" id="PR00019">
    <property type="entry name" value="LEURICHRPT"/>
</dbReference>
<keyword evidence="18" id="KW-1185">Reference proteome</keyword>
<dbReference type="PANTHER" id="PTHR48056">
    <property type="entry name" value="LRR RECEPTOR-LIKE SERINE/THREONINE-PROTEIN KINASE-RELATED"/>
    <property type="match status" value="1"/>
</dbReference>
<keyword evidence="6 15" id="KW-0732">Signal</keyword>
<evidence type="ECO:0000256" key="15">
    <source>
        <dbReference type="SAM" id="SignalP"/>
    </source>
</evidence>
<feature type="transmembrane region" description="Helical" evidence="14">
    <location>
        <begin position="238"/>
        <end position="257"/>
    </location>
</feature>
<dbReference type="FunFam" id="3.80.10.10:FF:000400">
    <property type="entry name" value="Nuclear pore complex protein NUP107"/>
    <property type="match status" value="1"/>
</dbReference>
<sequence length="624" mass="70001">MVLKISTASCLVWFHLFLVLFIGWFSASHAGEDDIRCLESIKASLEDTFGYLSSSWDFSNKTEGFICRFTGVECWHADENKVLNIRLSDMGLKGNFPRGLGYCTSLTGLDLSSNKLSGTIPSDIGTLLPSLTSLDLSFNNFTGEIPKSLANCSYLNVLMLNHNQFTGQLPPELALLSRLKVFSVSNNLLIGPVPNFQPVGRVKIYSYENNPKLCGGPLEACGPNEHERKLDSFKTGFTIGYVVSAAVVFISFSFSWLQMKNVTKIMELCIVQNRFRRKKEDNQLLHFPTPTLRSTNEIAQLEKLINRMSYAELCKATDNFGEDNIIGEGKSGTMYKATLQNGWFLAVKRLSDSPQFESQIVSELLALARMRHDNLIPLLGFCMENNERLLVYKHMSNGNLRDCLQPVQGEAKILEWPLRIKIAMGVARGLAWLHHKCIFRVVHRNINSRSVLLDRYFEPKISNFGCAIMSNYGGAMFVYPNENDSGLFVSSGVWESDFVKKDVHDFGIVLLELITGKETITTSSSRLHNTLVEWINHLSTSSHLMNDAIDKHLMGQGFDGEILQVLHIASECVHPFPYERPTMLQVYKRISHIGDRYGIPCDFGILVCSRGSVNGSQTLLVATQ</sequence>
<comment type="similarity">
    <text evidence="13">Belongs to the polygalacturonase-inhibiting protein family.</text>
</comment>
<feature type="chain" id="PRO_5041662899" description="Protein kinase domain-containing protein" evidence="15">
    <location>
        <begin position="31"/>
        <end position="624"/>
    </location>
</feature>
<dbReference type="Pfam" id="PF08263">
    <property type="entry name" value="LRRNT_2"/>
    <property type="match status" value="1"/>
</dbReference>
<comment type="caution">
    <text evidence="17">The sequence shown here is derived from an EMBL/GenBank/DDBJ whole genome shotgun (WGS) entry which is preliminary data.</text>
</comment>
<dbReference type="PROSITE" id="PS50011">
    <property type="entry name" value="PROTEIN_KINASE_DOM"/>
    <property type="match status" value="1"/>
</dbReference>
<evidence type="ECO:0000256" key="7">
    <source>
        <dbReference type="ARBA" id="ARBA00022737"/>
    </source>
</evidence>
<evidence type="ECO:0000313" key="18">
    <source>
        <dbReference type="Proteomes" id="UP001187192"/>
    </source>
</evidence>
<keyword evidence="7" id="KW-0677">Repeat</keyword>
<dbReference type="Pfam" id="PF00560">
    <property type="entry name" value="LRR_1"/>
    <property type="match status" value="3"/>
</dbReference>
<proteinExistence type="inferred from homology"/>
<dbReference type="SUPFAM" id="SSF52058">
    <property type="entry name" value="L domain-like"/>
    <property type="match status" value="1"/>
</dbReference>
<dbReference type="EMBL" id="BTGU01000006">
    <property type="protein sequence ID" value="GMN36208.1"/>
    <property type="molecule type" value="Genomic_DNA"/>
</dbReference>
<keyword evidence="12" id="KW-0325">Glycoprotein</keyword>
<keyword evidence="10 14" id="KW-1133">Transmembrane helix</keyword>
<accession>A0AA87ZZ61</accession>
<evidence type="ECO:0000256" key="6">
    <source>
        <dbReference type="ARBA" id="ARBA00022729"/>
    </source>
</evidence>
<dbReference type="InterPro" id="IPR001611">
    <property type="entry name" value="Leu-rich_rpt"/>
</dbReference>
<evidence type="ECO:0000256" key="1">
    <source>
        <dbReference type="ARBA" id="ARBA00004191"/>
    </source>
</evidence>
<evidence type="ECO:0000256" key="4">
    <source>
        <dbReference type="ARBA" id="ARBA00022614"/>
    </source>
</evidence>
<evidence type="ECO:0000256" key="12">
    <source>
        <dbReference type="ARBA" id="ARBA00023180"/>
    </source>
</evidence>
<dbReference type="Pfam" id="PF07714">
    <property type="entry name" value="PK_Tyr_Ser-Thr"/>
    <property type="match status" value="1"/>
</dbReference>
<protein>
    <recommendedName>
        <fullName evidence="16">Protein kinase domain-containing protein</fullName>
    </recommendedName>
</protein>
<dbReference type="Gramene" id="FCD_00006546-RA">
    <property type="protein sequence ID" value="FCD_00006546-RA:cds"/>
    <property type="gene ID" value="FCD_00006546"/>
</dbReference>
<feature type="signal peptide" evidence="15">
    <location>
        <begin position="1"/>
        <end position="30"/>
    </location>
</feature>
<evidence type="ECO:0000256" key="13">
    <source>
        <dbReference type="ARBA" id="ARBA00038043"/>
    </source>
</evidence>
<keyword evidence="3" id="KW-0134">Cell wall</keyword>
<dbReference type="SUPFAM" id="SSF56112">
    <property type="entry name" value="Protein kinase-like (PK-like)"/>
    <property type="match status" value="1"/>
</dbReference>
<keyword evidence="4" id="KW-0433">Leucine-rich repeat</keyword>
<feature type="domain" description="Protein kinase" evidence="16">
    <location>
        <begin position="320"/>
        <end position="593"/>
    </location>
</feature>
<dbReference type="AlphaFoldDB" id="A0AA87ZZ61"/>
<keyword evidence="5 14" id="KW-0812">Transmembrane</keyword>
<evidence type="ECO:0000256" key="10">
    <source>
        <dbReference type="ARBA" id="ARBA00022989"/>
    </source>
</evidence>
<dbReference type="PANTHER" id="PTHR48056:SF81">
    <property type="entry name" value="RECEPTOR PROTEIN-TYROSINE KINASE CEPR1"/>
    <property type="match status" value="1"/>
</dbReference>
<evidence type="ECO:0000256" key="11">
    <source>
        <dbReference type="ARBA" id="ARBA00023136"/>
    </source>
</evidence>
<evidence type="ECO:0000256" key="5">
    <source>
        <dbReference type="ARBA" id="ARBA00022692"/>
    </source>
</evidence>
<evidence type="ECO:0000259" key="16">
    <source>
        <dbReference type="PROSITE" id="PS50011"/>
    </source>
</evidence>
<dbReference type="GO" id="GO:0004672">
    <property type="term" value="F:protein kinase activity"/>
    <property type="evidence" value="ECO:0007669"/>
    <property type="project" value="InterPro"/>
</dbReference>
<evidence type="ECO:0000256" key="2">
    <source>
        <dbReference type="ARBA" id="ARBA00004370"/>
    </source>
</evidence>
<keyword evidence="9" id="KW-0067">ATP-binding</keyword>